<feature type="domain" description="Secretion system C-terminal sorting" evidence="1">
    <location>
        <begin position="92"/>
        <end position="148"/>
    </location>
</feature>
<evidence type="ECO:0000313" key="2">
    <source>
        <dbReference type="EMBL" id="MBC6996306.1"/>
    </source>
</evidence>
<name>A0A923PP55_9BACT</name>
<comment type="caution">
    <text evidence="2">The sequence shown here is derived from an EMBL/GenBank/DDBJ whole genome shotgun (WGS) entry which is preliminary data.</text>
</comment>
<dbReference type="RefSeq" id="WP_187468317.1">
    <property type="nucleotide sequence ID" value="NZ_JACSIT010000152.1"/>
</dbReference>
<accession>A0A923PP55</accession>
<dbReference type="Proteomes" id="UP000650081">
    <property type="component" value="Unassembled WGS sequence"/>
</dbReference>
<protein>
    <submittedName>
        <fullName evidence="2">T9SS type A sorting domain-containing protein</fullName>
    </submittedName>
</protein>
<evidence type="ECO:0000259" key="1">
    <source>
        <dbReference type="Pfam" id="PF18962"/>
    </source>
</evidence>
<gene>
    <name evidence="2" type="ORF">H9S92_19200</name>
</gene>
<reference evidence="2" key="1">
    <citation type="submission" date="2020-08" db="EMBL/GenBank/DDBJ databases">
        <title>Lewinella bacteria from marine environments.</title>
        <authorList>
            <person name="Zhong Y."/>
        </authorList>
    </citation>
    <scope>NUCLEOTIDE SEQUENCE</scope>
    <source>
        <strain evidence="2">KCTC 42187</strain>
    </source>
</reference>
<proteinExistence type="predicted"/>
<evidence type="ECO:0000313" key="3">
    <source>
        <dbReference type="Proteomes" id="UP000650081"/>
    </source>
</evidence>
<dbReference type="InterPro" id="IPR026444">
    <property type="entry name" value="Secre_tail"/>
</dbReference>
<sequence length="159" mass="17029">MGKSVKVSWTTANESANEYFAVERSQDGRHFREVGRVSGAGNSTSSISYAFMDEAPLAGSNYYRLRQTDFGGTQEVFGPVMVNMAGLSAKAYPNPVQDRLFVSGAAAEATATITDFNGRILARVNNLGGGIDVSTLATGAYLLRVESPAGAENFRFVRQ</sequence>
<dbReference type="Pfam" id="PF18962">
    <property type="entry name" value="Por_Secre_tail"/>
    <property type="match status" value="1"/>
</dbReference>
<organism evidence="2 3">
    <name type="scientific">Neolewinella lacunae</name>
    <dbReference type="NCBI Taxonomy" id="1517758"/>
    <lineage>
        <taxon>Bacteria</taxon>
        <taxon>Pseudomonadati</taxon>
        <taxon>Bacteroidota</taxon>
        <taxon>Saprospiria</taxon>
        <taxon>Saprospirales</taxon>
        <taxon>Lewinellaceae</taxon>
        <taxon>Neolewinella</taxon>
    </lineage>
</organism>
<dbReference type="AlphaFoldDB" id="A0A923PP55"/>
<keyword evidence="3" id="KW-1185">Reference proteome</keyword>
<dbReference type="EMBL" id="JACSIT010000152">
    <property type="protein sequence ID" value="MBC6996306.1"/>
    <property type="molecule type" value="Genomic_DNA"/>
</dbReference>
<dbReference type="NCBIfam" id="TIGR04183">
    <property type="entry name" value="Por_Secre_tail"/>
    <property type="match status" value="1"/>
</dbReference>